<feature type="region of interest" description="Disordered" evidence="3">
    <location>
        <begin position="151"/>
        <end position="170"/>
    </location>
</feature>
<dbReference type="PANTHER" id="PTHR19375">
    <property type="entry name" value="HEAT SHOCK PROTEIN 70KDA"/>
    <property type="match status" value="1"/>
</dbReference>
<name>A0A2S4V3X2_9BASI</name>
<dbReference type="GO" id="GO:0140662">
    <property type="term" value="F:ATP-dependent protein folding chaperone"/>
    <property type="evidence" value="ECO:0007669"/>
    <property type="project" value="InterPro"/>
</dbReference>
<dbReference type="VEuPathDB" id="FungiDB:PSHT_10305"/>
<dbReference type="VEuPathDB" id="FungiDB:PSHT_08657"/>
<evidence type="ECO:0000313" key="5">
    <source>
        <dbReference type="Proteomes" id="UP000239156"/>
    </source>
</evidence>
<organism evidence="4 5">
    <name type="scientific">Puccinia striiformis</name>
    <dbReference type="NCBI Taxonomy" id="27350"/>
    <lineage>
        <taxon>Eukaryota</taxon>
        <taxon>Fungi</taxon>
        <taxon>Dikarya</taxon>
        <taxon>Basidiomycota</taxon>
        <taxon>Pucciniomycotina</taxon>
        <taxon>Pucciniomycetes</taxon>
        <taxon>Pucciniales</taxon>
        <taxon>Pucciniaceae</taxon>
        <taxon>Puccinia</taxon>
    </lineage>
</organism>
<dbReference type="InterPro" id="IPR019129">
    <property type="entry name" value="Folate-sensitive_fs_Fra10Ac1"/>
</dbReference>
<dbReference type="InterPro" id="IPR013126">
    <property type="entry name" value="Hsp_70_fam"/>
</dbReference>
<sequence length="486" mass="54671">MPSNNFTQTKTMPESSAAVRHRAKNFYGKTPPTLPTCKTELDILIERHQFIRDSDEQNLSWEDALAKKTYDQLFKELAVCDLSRWKEGKVAMRWRTASEVVEGKGHFTCANLRCVHHQPNLKSPDIPKKPTKSSSSFKDFINQDSFIPIEDSERPVDSSSSSRRTTTSPKISLQELQTSFGYLEHGIRKMTQVKLNLCKRCARKMNASRSLSSQKPSPASDPHRPTSNGSSSLKRISSDHSDLPDPDSSSPRPTKLPCLPSTNYLIVISNLTQGNIDRMANDAENNKPKDEVVASRIASNNGLESYPYNFGNSGLAACLSVLIIINRPTAAPIAHFLDYKIVGGKKLAFDLGGGSLDFSLFTIEIKATAGDTHLGGEDLDNRENRLTIKDKRRSALHRDPKNITRPIVRQLDKEDREETMEKQPLHSKASIILDSFGPFIGRSKPCKRKIRQRNREDKVVKFLQKSSRPKIVFTLMQKNEIYTFPS</sequence>
<dbReference type="EMBL" id="PKSL01000114">
    <property type="protein sequence ID" value="POW04236.1"/>
    <property type="molecule type" value="Genomic_DNA"/>
</dbReference>
<comment type="caution">
    <text evidence="4">The sequence shown here is derived from an EMBL/GenBank/DDBJ whole genome shotgun (WGS) entry which is preliminary data.</text>
</comment>
<dbReference type="Proteomes" id="UP000239156">
    <property type="component" value="Unassembled WGS sequence"/>
</dbReference>
<protein>
    <submittedName>
        <fullName evidence="4">Uncharacterized protein</fullName>
    </submittedName>
</protein>
<feature type="compositionally biased region" description="Polar residues" evidence="3">
    <location>
        <begin position="225"/>
        <end position="235"/>
    </location>
</feature>
<dbReference type="Pfam" id="PF09725">
    <property type="entry name" value="Fra10Ac1"/>
    <property type="match status" value="1"/>
</dbReference>
<feature type="region of interest" description="Disordered" evidence="3">
    <location>
        <begin position="207"/>
        <end position="257"/>
    </location>
</feature>
<feature type="compositionally biased region" description="Low complexity" evidence="3">
    <location>
        <begin position="158"/>
        <end position="168"/>
    </location>
</feature>
<dbReference type="Gene3D" id="3.30.420.40">
    <property type="match status" value="1"/>
</dbReference>
<proteinExistence type="predicted"/>
<dbReference type="InterPro" id="IPR029048">
    <property type="entry name" value="HSP70_C_sf"/>
</dbReference>
<evidence type="ECO:0000256" key="1">
    <source>
        <dbReference type="ARBA" id="ARBA00022741"/>
    </source>
</evidence>
<dbReference type="VEuPathDB" id="FungiDB:PSTT_10572"/>
<evidence type="ECO:0000313" key="4">
    <source>
        <dbReference type="EMBL" id="POW04236.1"/>
    </source>
</evidence>
<dbReference type="GO" id="GO:0005524">
    <property type="term" value="F:ATP binding"/>
    <property type="evidence" value="ECO:0007669"/>
    <property type="project" value="UniProtKB-KW"/>
</dbReference>
<keyword evidence="5" id="KW-1185">Reference proteome</keyword>
<dbReference type="AlphaFoldDB" id="A0A2S4V3X2"/>
<evidence type="ECO:0000256" key="2">
    <source>
        <dbReference type="ARBA" id="ARBA00022840"/>
    </source>
</evidence>
<feature type="compositionally biased region" description="Polar residues" evidence="3">
    <location>
        <begin position="207"/>
        <end position="217"/>
    </location>
</feature>
<dbReference type="InterPro" id="IPR043129">
    <property type="entry name" value="ATPase_NBD"/>
</dbReference>
<accession>A0A2S4V3X2</accession>
<dbReference type="SUPFAM" id="SSF53067">
    <property type="entry name" value="Actin-like ATPase domain"/>
    <property type="match status" value="1"/>
</dbReference>
<gene>
    <name evidence="4" type="ORF">PSTT_10572</name>
</gene>
<dbReference type="Gene3D" id="1.20.1270.10">
    <property type="match status" value="1"/>
</dbReference>
<reference evidence="4" key="1">
    <citation type="submission" date="2017-12" db="EMBL/GenBank/DDBJ databases">
        <title>Gene loss provides genomic basis for host adaptation in cereal stripe rust fungi.</title>
        <authorList>
            <person name="Xia C."/>
        </authorList>
    </citation>
    <scope>NUCLEOTIDE SEQUENCE [LARGE SCALE GENOMIC DNA]</scope>
    <source>
        <strain evidence="4">93-210</strain>
    </source>
</reference>
<dbReference type="Pfam" id="PF00012">
    <property type="entry name" value="HSP70"/>
    <property type="match status" value="1"/>
</dbReference>
<evidence type="ECO:0000256" key="3">
    <source>
        <dbReference type="SAM" id="MobiDB-lite"/>
    </source>
</evidence>
<keyword evidence="2" id="KW-0067">ATP-binding</keyword>
<keyword evidence="1" id="KW-0547">Nucleotide-binding</keyword>